<reference evidence="1" key="1">
    <citation type="journal article" date="2023" name="G3 (Bethesda)">
        <title>A reference genome for the long-term kleptoplast-retaining sea slug Elysia crispata morphotype clarki.</title>
        <authorList>
            <person name="Eastman K.E."/>
            <person name="Pendleton A.L."/>
            <person name="Shaikh M.A."/>
            <person name="Suttiyut T."/>
            <person name="Ogas R."/>
            <person name="Tomko P."/>
            <person name="Gavelis G."/>
            <person name="Widhalm J.R."/>
            <person name="Wisecaver J.H."/>
        </authorList>
    </citation>
    <scope>NUCLEOTIDE SEQUENCE</scope>
    <source>
        <strain evidence="1">ECLA1</strain>
    </source>
</reference>
<evidence type="ECO:0000313" key="1">
    <source>
        <dbReference type="EMBL" id="KAK3793462.1"/>
    </source>
</evidence>
<dbReference type="Proteomes" id="UP001283361">
    <property type="component" value="Unassembled WGS sequence"/>
</dbReference>
<organism evidence="1 2">
    <name type="scientific">Elysia crispata</name>
    <name type="common">lettuce slug</name>
    <dbReference type="NCBI Taxonomy" id="231223"/>
    <lineage>
        <taxon>Eukaryota</taxon>
        <taxon>Metazoa</taxon>
        <taxon>Spiralia</taxon>
        <taxon>Lophotrochozoa</taxon>
        <taxon>Mollusca</taxon>
        <taxon>Gastropoda</taxon>
        <taxon>Heterobranchia</taxon>
        <taxon>Euthyneura</taxon>
        <taxon>Panpulmonata</taxon>
        <taxon>Sacoglossa</taxon>
        <taxon>Placobranchoidea</taxon>
        <taxon>Plakobranchidae</taxon>
        <taxon>Elysia</taxon>
    </lineage>
</organism>
<dbReference type="AlphaFoldDB" id="A0AAE1AT10"/>
<keyword evidence="2" id="KW-1185">Reference proteome</keyword>
<sequence length="162" mass="18319">MCCAVRKHPGTSLQDDEIRTAVKSFSIDALLFKEQLLRRHHRKGRAVACTATTNKTTVCSYLPHQHTSFCLVPIIIFAPASICREGDKGHQETPMVNPLAPSPLQYPGDLETLASSLCILSILIFLYSSSSFRTTWHTQIFSAWTPDEYKQLQQQQQQQQNK</sequence>
<dbReference type="EMBL" id="JAWDGP010001233">
    <property type="protein sequence ID" value="KAK3793462.1"/>
    <property type="molecule type" value="Genomic_DNA"/>
</dbReference>
<evidence type="ECO:0000313" key="2">
    <source>
        <dbReference type="Proteomes" id="UP001283361"/>
    </source>
</evidence>
<name>A0AAE1AT10_9GAST</name>
<proteinExistence type="predicted"/>
<comment type="caution">
    <text evidence="1">The sequence shown here is derived from an EMBL/GenBank/DDBJ whole genome shotgun (WGS) entry which is preliminary data.</text>
</comment>
<protein>
    <submittedName>
        <fullName evidence="1">Uncharacterized protein</fullName>
    </submittedName>
</protein>
<accession>A0AAE1AT10</accession>
<gene>
    <name evidence="1" type="ORF">RRG08_002882</name>
</gene>